<dbReference type="InterPro" id="IPR023457">
    <property type="entry name" value="Met-tRNA_synth_2"/>
</dbReference>
<evidence type="ECO:0000256" key="4">
    <source>
        <dbReference type="ARBA" id="ARBA00022840"/>
    </source>
</evidence>
<comment type="function">
    <text evidence="1 7">Is required not only for elongation of protein synthesis but also for the initiation of all mRNA translation through initiator tRNA(fMet) aminoacylation.</text>
</comment>
<evidence type="ECO:0000259" key="8">
    <source>
        <dbReference type="Pfam" id="PF08264"/>
    </source>
</evidence>
<dbReference type="CDD" id="cd07957">
    <property type="entry name" value="Anticodon_Ia_Met"/>
    <property type="match status" value="1"/>
</dbReference>
<dbReference type="InterPro" id="IPR033911">
    <property type="entry name" value="MetRS_core"/>
</dbReference>
<keyword evidence="2 7" id="KW-0436">Ligase</keyword>
<dbReference type="AlphaFoldDB" id="A0A1V5SK78"/>
<evidence type="ECO:0000256" key="3">
    <source>
        <dbReference type="ARBA" id="ARBA00022741"/>
    </source>
</evidence>
<evidence type="ECO:0000256" key="5">
    <source>
        <dbReference type="ARBA" id="ARBA00022917"/>
    </source>
</evidence>
<evidence type="ECO:0000256" key="1">
    <source>
        <dbReference type="ARBA" id="ARBA00003314"/>
    </source>
</evidence>
<dbReference type="Proteomes" id="UP000485569">
    <property type="component" value="Unassembled WGS sequence"/>
</dbReference>
<dbReference type="PRINTS" id="PR01041">
    <property type="entry name" value="TRNASYNTHMET"/>
</dbReference>
<dbReference type="InterPro" id="IPR014729">
    <property type="entry name" value="Rossmann-like_a/b/a_fold"/>
</dbReference>
<dbReference type="EMBL" id="MWBQ01000191">
    <property type="protein sequence ID" value="OQA54887.1"/>
    <property type="molecule type" value="Genomic_DNA"/>
</dbReference>
<feature type="short sequence motif" description="'KMSKS' region" evidence="7">
    <location>
        <begin position="297"/>
        <end position="301"/>
    </location>
</feature>
<evidence type="ECO:0000256" key="7">
    <source>
        <dbReference type="HAMAP-Rule" id="MF_01228"/>
    </source>
</evidence>
<reference evidence="10" key="1">
    <citation type="submission" date="2017-02" db="EMBL/GenBank/DDBJ databases">
        <title>Delving into the versatile metabolic prowess of the omnipresent phylum Bacteroidetes.</title>
        <authorList>
            <person name="Nobu M.K."/>
            <person name="Mei R."/>
            <person name="Narihiro T."/>
            <person name="Kuroda K."/>
            <person name="Liu W.-T."/>
        </authorList>
    </citation>
    <scope>NUCLEOTIDE SEQUENCE</scope>
    <source>
        <strain evidence="10">ADurb.Bin276</strain>
    </source>
</reference>
<feature type="binding site" evidence="7">
    <location>
        <position position="128"/>
    </location>
    <ligand>
        <name>Zn(2+)</name>
        <dbReference type="ChEBI" id="CHEBI:29105"/>
    </ligand>
</feature>
<evidence type="ECO:0000256" key="2">
    <source>
        <dbReference type="ARBA" id="ARBA00022598"/>
    </source>
</evidence>
<name>A0A1V5SK78_9BACT</name>
<comment type="caution">
    <text evidence="10">The sequence shown here is derived from an EMBL/GenBank/DDBJ whole genome shotgun (WGS) entry which is preliminary data.</text>
</comment>
<feature type="domain" description="Methionyl/Leucyl tRNA synthetase" evidence="9">
    <location>
        <begin position="156"/>
        <end position="361"/>
    </location>
</feature>
<dbReference type="InterPro" id="IPR041872">
    <property type="entry name" value="Anticodon_Met"/>
</dbReference>
<feature type="binding site" evidence="7">
    <location>
        <position position="149"/>
    </location>
    <ligand>
        <name>Zn(2+)</name>
        <dbReference type="ChEBI" id="CHEBI:29105"/>
    </ligand>
</feature>
<dbReference type="InterPro" id="IPR015413">
    <property type="entry name" value="Methionyl/Leucyl_tRNA_Synth"/>
</dbReference>
<proteinExistence type="inferred from homology"/>
<protein>
    <recommendedName>
        <fullName evidence="7">Methionine--tRNA ligase</fullName>
        <ecNumber evidence="7">6.1.1.10</ecNumber>
    </recommendedName>
    <alternativeName>
        <fullName evidence="7">Methionyl-tRNA synthetase</fullName>
        <shortName evidence="7">MetRS</shortName>
    </alternativeName>
</protein>
<comment type="similarity">
    <text evidence="7">Belongs to the class-I aminoacyl-tRNA synthetase family. MetG type 2A subfamily.</text>
</comment>
<dbReference type="GO" id="GO:0006431">
    <property type="term" value="P:methionyl-tRNA aminoacylation"/>
    <property type="evidence" value="ECO:0007669"/>
    <property type="project" value="UniProtKB-UniRule"/>
</dbReference>
<dbReference type="InterPro" id="IPR014758">
    <property type="entry name" value="Met-tRNA_synth"/>
</dbReference>
<keyword evidence="3 7" id="KW-0547">Nucleotide-binding</keyword>
<evidence type="ECO:0000259" key="9">
    <source>
        <dbReference type="Pfam" id="PF09334"/>
    </source>
</evidence>
<dbReference type="SUPFAM" id="SSF47323">
    <property type="entry name" value="Anticodon-binding domain of a subclass of class I aminoacyl-tRNA synthetases"/>
    <property type="match status" value="1"/>
</dbReference>
<comment type="cofactor">
    <cofactor evidence="7">
        <name>Zn(2+)</name>
        <dbReference type="ChEBI" id="CHEBI:29105"/>
    </cofactor>
    <text evidence="7">Binds 1 zinc ion per subunit.</text>
</comment>
<dbReference type="CDD" id="cd00814">
    <property type="entry name" value="MetRS_core"/>
    <property type="match status" value="1"/>
</dbReference>
<comment type="caution">
    <text evidence="7">Lacks conserved residue(s) required for the propagation of feature annotation.</text>
</comment>
<dbReference type="Gene3D" id="1.10.730.10">
    <property type="entry name" value="Isoleucyl-tRNA Synthetase, Domain 1"/>
    <property type="match status" value="1"/>
</dbReference>
<keyword evidence="5 7" id="KW-0648">Protein biosynthesis</keyword>
<dbReference type="SUPFAM" id="SSF52374">
    <property type="entry name" value="Nucleotidylyl transferase"/>
    <property type="match status" value="1"/>
</dbReference>
<sequence length="509" mass="59594">MNSNSFYITTPIYYVNDVPHIGHAYTTCAADILARYHRLLGEKVFFVTGTDEHGQKIEKAAAAQNITPQALVDRVILRFQELWKKMEISNDDFIRTTESRHLETVKELFLTLQKKGDVYKGEYEGWYCIPCETFWPENQLDDRLVCPDCGRPLEKVREESYFFALSRYEKPLLDYFESHPDFVMPESRYNEIVSFIKSGLKDQSISRLGLNWGIPVPGDEKHALYVWFDALINYLTVVSYGRNSEKFDLFWPSVHHLVGKDILRFHSVLWPGMLLAAGLSLPKRIFAHGWWTVDGEKMSKSRGNVVDPHLMIEKYGLDRFRYFIMREVSFGLDGDFSEKSLVERTNSDLSDNFGNLVHRTLNMAWKYFNGKVPKPDDSTEPEWKELMKEVLKNLAYYMDKFAFAQALESIWKLVHYCNRYIEKKAPWVLNKDQDKRKELNQVMYLLLDSCRILALMTYPFIPSTAVQLWDQLGFKIPLTSMTLDQEVIWNQNPSLFELEKPIPLFPRIL</sequence>
<keyword evidence="4 7" id="KW-0067">ATP-binding</keyword>
<dbReference type="GO" id="GO:0005737">
    <property type="term" value="C:cytoplasm"/>
    <property type="evidence" value="ECO:0007669"/>
    <property type="project" value="UniProtKB-SubCell"/>
</dbReference>
<dbReference type="Gene3D" id="3.40.50.620">
    <property type="entry name" value="HUPs"/>
    <property type="match status" value="1"/>
</dbReference>
<keyword evidence="7" id="KW-0862">Zinc</keyword>
<dbReference type="InterPro" id="IPR009080">
    <property type="entry name" value="tRNAsynth_Ia_anticodon-bd"/>
</dbReference>
<keyword evidence="6 7" id="KW-0030">Aminoacyl-tRNA synthetase</keyword>
<dbReference type="NCBIfam" id="TIGR00398">
    <property type="entry name" value="metG"/>
    <property type="match status" value="1"/>
</dbReference>
<dbReference type="HAMAP" id="MF_01228">
    <property type="entry name" value="Met_tRNA_synth_type2"/>
    <property type="match status" value="1"/>
</dbReference>
<dbReference type="GO" id="GO:0046872">
    <property type="term" value="F:metal ion binding"/>
    <property type="evidence" value="ECO:0007669"/>
    <property type="project" value="UniProtKB-KW"/>
</dbReference>
<dbReference type="Gene3D" id="2.170.220.10">
    <property type="match status" value="1"/>
</dbReference>
<feature type="domain" description="Methionyl/Leucyl tRNA synthetase" evidence="9">
    <location>
        <begin position="7"/>
        <end position="150"/>
    </location>
</feature>
<evidence type="ECO:0000256" key="6">
    <source>
        <dbReference type="ARBA" id="ARBA00023146"/>
    </source>
</evidence>
<organism evidence="10">
    <name type="scientific">Candidatus Atribacter allofermentans</name>
    <dbReference type="NCBI Taxonomy" id="1852833"/>
    <lineage>
        <taxon>Bacteria</taxon>
        <taxon>Pseudomonadati</taxon>
        <taxon>Atribacterota</taxon>
        <taxon>Atribacteria</taxon>
        <taxon>Atribacterales</taxon>
        <taxon>Atribacteraceae</taxon>
        <taxon>Atribacter</taxon>
    </lineage>
</organism>
<keyword evidence="7" id="KW-0963">Cytoplasm</keyword>
<dbReference type="PANTHER" id="PTHR43326">
    <property type="entry name" value="METHIONYL-TRNA SYNTHETASE"/>
    <property type="match status" value="1"/>
</dbReference>
<dbReference type="GO" id="GO:0005524">
    <property type="term" value="F:ATP binding"/>
    <property type="evidence" value="ECO:0007669"/>
    <property type="project" value="UniProtKB-UniRule"/>
</dbReference>
<dbReference type="GO" id="GO:0004825">
    <property type="term" value="F:methionine-tRNA ligase activity"/>
    <property type="evidence" value="ECO:0007669"/>
    <property type="project" value="UniProtKB-UniRule"/>
</dbReference>
<feature type="short sequence motif" description="'HIGH' region" evidence="7">
    <location>
        <begin position="13"/>
        <end position="23"/>
    </location>
</feature>
<comment type="subunit">
    <text evidence="7">Monomer.</text>
</comment>
<dbReference type="InterPro" id="IPR013155">
    <property type="entry name" value="M/V/L/I-tRNA-synth_anticd-bd"/>
</dbReference>
<feature type="binding site" evidence="7">
    <location>
        <position position="131"/>
    </location>
    <ligand>
        <name>Zn(2+)</name>
        <dbReference type="ChEBI" id="CHEBI:29105"/>
    </ligand>
</feature>
<dbReference type="EC" id="6.1.1.10" evidence="7"/>
<dbReference type="PANTHER" id="PTHR43326:SF1">
    <property type="entry name" value="METHIONINE--TRNA LIGASE, MITOCHONDRIAL"/>
    <property type="match status" value="1"/>
</dbReference>
<evidence type="ECO:0000313" key="10">
    <source>
        <dbReference type="EMBL" id="OQA54887.1"/>
    </source>
</evidence>
<feature type="binding site" evidence="7">
    <location>
        <position position="146"/>
    </location>
    <ligand>
        <name>Zn(2+)</name>
        <dbReference type="ChEBI" id="CHEBI:29105"/>
    </ligand>
</feature>
<feature type="domain" description="Methionyl/Valyl/Leucyl/Isoleucyl-tRNA synthetase anticodon-binding" evidence="8">
    <location>
        <begin position="388"/>
        <end position="475"/>
    </location>
</feature>
<dbReference type="NCBIfam" id="NF008900">
    <property type="entry name" value="PRK12267.1"/>
    <property type="match status" value="1"/>
</dbReference>
<comment type="subcellular location">
    <subcellularLocation>
        <location evidence="7">Cytoplasm</location>
    </subcellularLocation>
</comment>
<accession>A0A1V5SK78</accession>
<dbReference type="Pfam" id="PF08264">
    <property type="entry name" value="Anticodon_1"/>
    <property type="match status" value="1"/>
</dbReference>
<keyword evidence="7" id="KW-0479">Metal-binding</keyword>
<dbReference type="FunFam" id="2.170.220.10:FF:000002">
    <property type="entry name" value="Methionine--tRNA ligase"/>
    <property type="match status" value="1"/>
</dbReference>
<gene>
    <name evidence="10" type="primary">metG_1</name>
    <name evidence="7" type="synonym">metG</name>
    <name evidence="10" type="ORF">BWY41_01846</name>
</gene>
<comment type="catalytic activity">
    <reaction evidence="7">
        <text>tRNA(Met) + L-methionine + ATP = L-methionyl-tRNA(Met) + AMP + diphosphate</text>
        <dbReference type="Rhea" id="RHEA:13481"/>
        <dbReference type="Rhea" id="RHEA-COMP:9667"/>
        <dbReference type="Rhea" id="RHEA-COMP:9698"/>
        <dbReference type="ChEBI" id="CHEBI:30616"/>
        <dbReference type="ChEBI" id="CHEBI:33019"/>
        <dbReference type="ChEBI" id="CHEBI:57844"/>
        <dbReference type="ChEBI" id="CHEBI:78442"/>
        <dbReference type="ChEBI" id="CHEBI:78530"/>
        <dbReference type="ChEBI" id="CHEBI:456215"/>
        <dbReference type="EC" id="6.1.1.10"/>
    </reaction>
</comment>
<dbReference type="Pfam" id="PF09334">
    <property type="entry name" value="tRNA-synt_1g"/>
    <property type="match status" value="2"/>
</dbReference>